<evidence type="ECO:0000313" key="2">
    <source>
        <dbReference type="Proteomes" id="UP000193749"/>
    </source>
</evidence>
<comment type="caution">
    <text evidence="1">The sequence shown here is derived from an EMBL/GenBank/DDBJ whole genome shotgun (WGS) entry which is preliminary data.</text>
</comment>
<dbReference type="InterPro" id="IPR055869">
    <property type="entry name" value="DUF7446"/>
</dbReference>
<organism evidence="1 2">
    <name type="scientific">Pantoea cypripedii</name>
    <name type="common">Pectobacterium cypripedii</name>
    <name type="synonym">Erwinia cypripedii</name>
    <dbReference type="NCBI Taxonomy" id="55209"/>
    <lineage>
        <taxon>Bacteria</taxon>
        <taxon>Pseudomonadati</taxon>
        <taxon>Pseudomonadota</taxon>
        <taxon>Gammaproteobacteria</taxon>
        <taxon>Enterobacterales</taxon>
        <taxon>Erwiniaceae</taxon>
        <taxon>Pantoea</taxon>
    </lineage>
</organism>
<protein>
    <submittedName>
        <fullName evidence="1">Uncharacterized protein</fullName>
    </submittedName>
</protein>
<sequence length="86" mass="9520">MQNTNLEYRVGDIPLSGRLYAGFVRKDSGKWEGTARDVTDQALAAVGQKLVREGRHRLIPLPDGRMLRLSAEMTDPDVTEGADAQH</sequence>
<reference evidence="1 2" key="1">
    <citation type="journal article" date="2017" name="Antonie Van Leeuwenhoek">
        <title>Phylogenomic resolution of the bacterial genus Pantoea and its relationship with Erwinia and Tatumella.</title>
        <authorList>
            <person name="Palmer M."/>
            <person name="Steenkamp E.T."/>
            <person name="Coetzee M.P."/>
            <person name="Chan W.Y."/>
            <person name="van Zyl E."/>
            <person name="De Maayer P."/>
            <person name="Coutinho T.A."/>
            <person name="Blom J."/>
            <person name="Smits T.H."/>
            <person name="Duffy B."/>
            <person name="Venter S.N."/>
        </authorList>
    </citation>
    <scope>NUCLEOTIDE SEQUENCE [LARGE SCALE GENOMIC DNA]</scope>
    <source>
        <strain evidence="1 2">LMG 2657</strain>
    </source>
</reference>
<dbReference type="RefSeq" id="WP_084876733.1">
    <property type="nucleotide sequence ID" value="NZ_MLJI01000001.1"/>
</dbReference>
<accession>A0A1X1EY00</accession>
<dbReference type="OrthoDB" id="6548704at2"/>
<name>A0A1X1EY00_PANCY</name>
<dbReference type="Pfam" id="PF24233">
    <property type="entry name" value="DUF7446"/>
    <property type="match status" value="1"/>
</dbReference>
<dbReference type="STRING" id="55209.HA50_16790"/>
<evidence type="ECO:0000313" key="1">
    <source>
        <dbReference type="EMBL" id="ORM94910.1"/>
    </source>
</evidence>
<gene>
    <name evidence="1" type="ORF">HA50_16790</name>
</gene>
<proteinExistence type="predicted"/>
<keyword evidence="2" id="KW-1185">Reference proteome</keyword>
<dbReference type="EMBL" id="MLJI01000001">
    <property type="protein sequence ID" value="ORM94910.1"/>
    <property type="molecule type" value="Genomic_DNA"/>
</dbReference>
<dbReference type="AlphaFoldDB" id="A0A1X1EY00"/>
<dbReference type="Proteomes" id="UP000193749">
    <property type="component" value="Unassembled WGS sequence"/>
</dbReference>